<keyword evidence="2" id="KW-1185">Reference proteome</keyword>
<feature type="non-terminal residue" evidence="1">
    <location>
        <position position="1"/>
    </location>
</feature>
<dbReference type="EMBL" id="CAINUL010000017">
    <property type="protein sequence ID" value="CAD0114342.1"/>
    <property type="molecule type" value="Genomic_DNA"/>
</dbReference>
<accession>A0A9N8KLN6</accession>
<evidence type="ECO:0000313" key="1">
    <source>
        <dbReference type="EMBL" id="CAD0114342.1"/>
    </source>
</evidence>
<proteinExistence type="predicted"/>
<gene>
    <name evidence="1" type="ORF">AWRI4620_LOCUS8597</name>
</gene>
<evidence type="ECO:0000313" key="2">
    <source>
        <dbReference type="Proteomes" id="UP000745764"/>
    </source>
</evidence>
<reference evidence="1" key="1">
    <citation type="submission" date="2020-06" db="EMBL/GenBank/DDBJ databases">
        <authorList>
            <person name="Onetto C."/>
        </authorList>
    </citation>
    <scope>NUCLEOTIDE SEQUENCE</scope>
</reference>
<sequence length="282" mass="32594">ITSQGRATSRKTGRKMRLYVVAKPAISYLKRFLVPFLKIAAKSHTLDYLKLRHCSAEIDMFTSCFFKDCCKSWFHFLTLCLQDPSTMLAGYETSAREYVFRSLFKKASDSFDAEEYEESEGLCRLLLSYTDLSIFHKAGCHRILSLGDTDFLWHAEQALNLYEQLFYPDGESTGDHLLSDAQLETRNNILEDVHKNFAQAERDHVEIQCDYTERCERFEAIYGHHPTAKDVSKARLDRHGKRYLQAVNGPAHSYDFFIEKAFGPQQINENKNHDDQSNTEEG</sequence>
<dbReference type="AlphaFoldDB" id="A0A9N8KLN6"/>
<dbReference type="Proteomes" id="UP000745764">
    <property type="component" value="Unassembled WGS sequence"/>
</dbReference>
<comment type="caution">
    <text evidence="1">The sequence shown here is derived from an EMBL/GenBank/DDBJ whole genome shotgun (WGS) entry which is preliminary data.</text>
</comment>
<organism evidence="1 2">
    <name type="scientific">Aureobasidium uvarum</name>
    <dbReference type="NCBI Taxonomy" id="2773716"/>
    <lineage>
        <taxon>Eukaryota</taxon>
        <taxon>Fungi</taxon>
        <taxon>Dikarya</taxon>
        <taxon>Ascomycota</taxon>
        <taxon>Pezizomycotina</taxon>
        <taxon>Dothideomycetes</taxon>
        <taxon>Dothideomycetidae</taxon>
        <taxon>Dothideales</taxon>
        <taxon>Saccotheciaceae</taxon>
        <taxon>Aureobasidium</taxon>
    </lineage>
</organism>
<name>A0A9N8KLN6_9PEZI</name>
<dbReference type="OrthoDB" id="3821587at2759"/>
<protein>
    <submittedName>
        <fullName evidence="1">Uncharacterized protein</fullName>
    </submittedName>
</protein>